<accession>A0A645A116</accession>
<dbReference type="EMBL" id="VSSQ01011461">
    <property type="protein sequence ID" value="MPM46890.1"/>
    <property type="molecule type" value="Genomic_DNA"/>
</dbReference>
<keyword evidence="1" id="KW-0472">Membrane</keyword>
<reference evidence="2" key="1">
    <citation type="submission" date="2019-08" db="EMBL/GenBank/DDBJ databases">
        <authorList>
            <person name="Kucharzyk K."/>
            <person name="Murdoch R.W."/>
            <person name="Higgins S."/>
            <person name="Loffler F."/>
        </authorList>
    </citation>
    <scope>NUCLEOTIDE SEQUENCE</scope>
</reference>
<protein>
    <submittedName>
        <fullName evidence="2">Uncharacterized protein</fullName>
    </submittedName>
</protein>
<keyword evidence="1" id="KW-0812">Transmembrane</keyword>
<comment type="caution">
    <text evidence="2">The sequence shown here is derived from an EMBL/GenBank/DDBJ whole genome shotgun (WGS) entry which is preliminary data.</text>
</comment>
<gene>
    <name evidence="2" type="ORF">SDC9_93597</name>
</gene>
<evidence type="ECO:0000256" key="1">
    <source>
        <dbReference type="SAM" id="Phobius"/>
    </source>
</evidence>
<keyword evidence="1" id="KW-1133">Transmembrane helix</keyword>
<proteinExistence type="predicted"/>
<dbReference type="AlphaFoldDB" id="A0A645A116"/>
<evidence type="ECO:0000313" key="2">
    <source>
        <dbReference type="EMBL" id="MPM46890.1"/>
    </source>
</evidence>
<feature type="transmembrane region" description="Helical" evidence="1">
    <location>
        <begin position="60"/>
        <end position="81"/>
    </location>
</feature>
<sequence>MLLHPSSASGRTLGDFIPGRIEQIFGIDELGAFITMYLLPRPLLNALMRKRNLSSNCCLASLRFLFAISTASLFIMASTSFNPFIMSVLPVLTISKIPSASPIPVAISTLPPSSSIFTSMPLTPKYFLSIFG</sequence>
<organism evidence="2">
    <name type="scientific">bioreactor metagenome</name>
    <dbReference type="NCBI Taxonomy" id="1076179"/>
    <lineage>
        <taxon>unclassified sequences</taxon>
        <taxon>metagenomes</taxon>
        <taxon>ecological metagenomes</taxon>
    </lineage>
</organism>
<name>A0A645A116_9ZZZZ</name>